<reference evidence="2" key="2">
    <citation type="submission" date="2015-03" db="EMBL/GenBank/DDBJ databases">
        <title>Additive effect of two phages aimed for phage therapy.</title>
        <authorList>
            <person name="Khalifa L."/>
            <person name="Beyth N."/>
            <person name="Hazan R."/>
        </authorList>
    </citation>
    <scope>NUCLEOTIDE SEQUENCE [LARGE SCALE GENOMIC DNA]</scope>
</reference>
<accession>A0A0E3XC18</accession>
<evidence type="ECO:0000313" key="1">
    <source>
        <dbReference type="EMBL" id="AKC05019.1"/>
    </source>
</evidence>
<name>A0A0E3XC18_9CAUD</name>
<sequence>MKFKRAIEELKEEEGITLEQEYTGGYTVNNSYFILEVSHYSEYDGEYNNEELEDCHLHELVFRYREEQAYKSGYCALLELLS</sequence>
<dbReference type="KEGG" id="vg:26645861"/>
<dbReference type="Proteomes" id="UP000033340">
    <property type="component" value="Segment"/>
</dbReference>
<proteinExistence type="predicted"/>
<dbReference type="RefSeq" id="YP_009219750.1">
    <property type="nucleotide sequence ID" value="NC_029026.1"/>
</dbReference>
<organism evidence="1 2">
    <name type="scientific">Enterococcus phage EFLK1</name>
    <dbReference type="NCBI Taxonomy" id="1640885"/>
    <lineage>
        <taxon>Viruses</taxon>
        <taxon>Duplodnaviria</taxon>
        <taxon>Heunggongvirae</taxon>
        <taxon>Uroviricota</taxon>
        <taxon>Caudoviricetes</taxon>
        <taxon>Herelleviridae</taxon>
        <taxon>Brockvirinae</taxon>
        <taxon>Kochikohdavirus</taxon>
        <taxon>Kochikohdavirus EFLK1</taxon>
    </lineage>
</organism>
<dbReference type="EMBL" id="KR049063">
    <property type="protein sequence ID" value="AKC05019.1"/>
    <property type="molecule type" value="Genomic_DNA"/>
</dbReference>
<dbReference type="GeneID" id="26645861"/>
<protein>
    <submittedName>
        <fullName evidence="1">Uncharacterized protein</fullName>
    </submittedName>
</protein>
<reference evidence="1 2" key="1">
    <citation type="journal article" date="2015" name="Genome Announc.">
        <title>Complete Genome Sequence of Enterococcus Bacteriophage EFLK1.</title>
        <authorList>
            <person name="Khalifa L."/>
            <person name="Coppenhagen-Glazer S."/>
            <person name="Shlezinger M."/>
            <person name="Kott-Gutkowski M."/>
            <person name="Adini O."/>
            <person name="Beyth N."/>
            <person name="Hazan R."/>
        </authorList>
    </citation>
    <scope>NUCLEOTIDE SEQUENCE [LARGE SCALE GENOMIC DNA]</scope>
</reference>
<evidence type="ECO:0000313" key="2">
    <source>
        <dbReference type="Proteomes" id="UP000033340"/>
    </source>
</evidence>
<keyword evidence="2" id="KW-1185">Reference proteome</keyword>